<name>D9QPQ4_ACEAZ</name>
<sequence length="153" mass="16650">MILKDSAVTGAIAGLIGNIPKTVITNLFQSLGWTRYNFGQISAGYFVKEEVVSNSIAVVTGYIADYILAMLLGVVIVYLFRIMGNDYPVFKGLLFGGVSYIFLYGVAMALNFTRVSLLTPLPNLVLLVPHVVFGATTAWVVNYLMAKNTLEEG</sequence>
<feature type="transmembrane region" description="Helical" evidence="1">
    <location>
        <begin position="56"/>
        <end position="80"/>
    </location>
</feature>
<evidence type="ECO:0000313" key="2">
    <source>
        <dbReference type="EMBL" id="ADL12495.1"/>
    </source>
</evidence>
<dbReference type="AlphaFoldDB" id="D9QPQ4"/>
<evidence type="ECO:0000313" key="3">
    <source>
        <dbReference type="Proteomes" id="UP000001661"/>
    </source>
</evidence>
<dbReference type="KEGG" id="aar:Acear_0965"/>
<dbReference type="EMBL" id="CP002105">
    <property type="protein sequence ID" value="ADL12495.1"/>
    <property type="molecule type" value="Genomic_DNA"/>
</dbReference>
<keyword evidence="1" id="KW-0812">Transmembrane</keyword>
<dbReference type="HOGENOM" id="CLU_122311_1_1_9"/>
<feature type="transmembrane region" description="Helical" evidence="1">
    <location>
        <begin position="124"/>
        <end position="145"/>
    </location>
</feature>
<keyword evidence="3" id="KW-1185">Reference proteome</keyword>
<reference evidence="2 3" key="1">
    <citation type="journal article" date="2010" name="Stand. Genomic Sci.">
        <title>Complete genome sequence of Acetohalobium arabaticum type strain (Z-7288).</title>
        <authorList>
            <person name="Sikorski J."/>
            <person name="Lapidus A."/>
            <person name="Chertkov O."/>
            <person name="Lucas S."/>
            <person name="Copeland A."/>
            <person name="Glavina Del Rio T."/>
            <person name="Nolan M."/>
            <person name="Tice H."/>
            <person name="Cheng J.F."/>
            <person name="Han C."/>
            <person name="Brambilla E."/>
            <person name="Pitluck S."/>
            <person name="Liolios K."/>
            <person name="Ivanova N."/>
            <person name="Mavromatis K."/>
            <person name="Mikhailova N."/>
            <person name="Pati A."/>
            <person name="Bruce D."/>
            <person name="Detter C."/>
            <person name="Tapia R."/>
            <person name="Goodwin L."/>
            <person name="Chen A."/>
            <person name="Palaniappan K."/>
            <person name="Land M."/>
            <person name="Hauser L."/>
            <person name="Chang Y.J."/>
            <person name="Jeffries C.D."/>
            <person name="Rohde M."/>
            <person name="Goker M."/>
            <person name="Spring S."/>
            <person name="Woyke T."/>
            <person name="Bristow J."/>
            <person name="Eisen J.A."/>
            <person name="Markowitz V."/>
            <person name="Hugenholtz P."/>
            <person name="Kyrpides N.C."/>
            <person name="Klenk H.P."/>
        </authorList>
    </citation>
    <scope>NUCLEOTIDE SEQUENCE [LARGE SCALE GENOMIC DNA]</scope>
    <source>
        <strain evidence="3">ATCC 49924 / DSM 5501 / Z-7288</strain>
    </source>
</reference>
<proteinExistence type="predicted"/>
<protein>
    <submittedName>
        <fullName evidence="2">Uncharacterized protein</fullName>
    </submittedName>
</protein>
<accession>D9QPQ4</accession>
<keyword evidence="1" id="KW-0472">Membrane</keyword>
<dbReference type="Proteomes" id="UP000001661">
    <property type="component" value="Chromosome"/>
</dbReference>
<organism evidence="2 3">
    <name type="scientific">Acetohalobium arabaticum (strain ATCC 49924 / DSM 5501 / Z-7288)</name>
    <dbReference type="NCBI Taxonomy" id="574087"/>
    <lineage>
        <taxon>Bacteria</taxon>
        <taxon>Bacillati</taxon>
        <taxon>Bacillota</taxon>
        <taxon>Clostridia</taxon>
        <taxon>Halanaerobiales</taxon>
        <taxon>Halobacteroidaceae</taxon>
        <taxon>Acetohalobium</taxon>
    </lineage>
</organism>
<keyword evidence="1" id="KW-1133">Transmembrane helix</keyword>
<dbReference type="eggNOG" id="ENOG50348H7">
    <property type="taxonomic scope" value="Bacteria"/>
</dbReference>
<evidence type="ECO:0000256" key="1">
    <source>
        <dbReference type="SAM" id="Phobius"/>
    </source>
</evidence>
<dbReference type="STRING" id="574087.Acear_0965"/>
<feature type="transmembrane region" description="Helical" evidence="1">
    <location>
        <begin position="92"/>
        <end position="112"/>
    </location>
</feature>
<gene>
    <name evidence="2" type="ordered locus">Acear_0965</name>
</gene>